<protein>
    <recommendedName>
        <fullName evidence="7">ABC transporter substrate-binding protein</fullName>
    </recommendedName>
</protein>
<dbReference type="Proteomes" id="UP000509626">
    <property type="component" value="Chromosome"/>
</dbReference>
<gene>
    <name evidence="5" type="ORF">HUG12_00565</name>
</gene>
<sequence>MPFDGNHERRRVLKTIGGLTATAAIAGCSGDGGDGGNGGDTGTDTGGTSTPASESVTYDATMGIVATELNQIPSLTAFRNLLSQATDEQLTGSYRTFRNSQLPMQAMVGGEIDYYALSFGNTVSASLSGSDMRVLGPKTTGTDYQMVVRTDINASNLQELVNGDYTIGVAGLGGLSHVQMAGVLAQEGLTTDVEEAGIQNIGGSSTRTSAVASGEIDATPIHIDQVGRIQSEDAPVEVLFDFREYFPSFINQAITVTQDFLDSEEGQAHVENYMQVMLEANEAATNNFDWLYENAQQLMAEPLDEEEARTSWEFNAETIETWKYEADGFNDESFQNYVEAMEAANVIDSNQVEEIEMDEILVHDYWDAAAENRQTDRWL</sequence>
<comment type="similarity">
    <text evidence="2">Belongs to the bacterial solute-binding protein SsuA/TauA family.</text>
</comment>
<organism evidence="5 6">
    <name type="scientific">Halorarum salinum</name>
    <dbReference type="NCBI Taxonomy" id="2743089"/>
    <lineage>
        <taxon>Archaea</taxon>
        <taxon>Methanobacteriati</taxon>
        <taxon>Methanobacteriota</taxon>
        <taxon>Stenosarchaea group</taxon>
        <taxon>Halobacteria</taxon>
        <taxon>Halobacteriales</taxon>
        <taxon>Haloferacaceae</taxon>
        <taxon>Halorarum</taxon>
    </lineage>
</organism>
<evidence type="ECO:0008006" key="7">
    <source>
        <dbReference type="Google" id="ProtNLM"/>
    </source>
</evidence>
<dbReference type="SUPFAM" id="SSF53850">
    <property type="entry name" value="Periplasmic binding protein-like II"/>
    <property type="match status" value="1"/>
</dbReference>
<evidence type="ECO:0000256" key="2">
    <source>
        <dbReference type="ARBA" id="ARBA00010742"/>
    </source>
</evidence>
<dbReference type="GO" id="GO:0042597">
    <property type="term" value="C:periplasmic space"/>
    <property type="evidence" value="ECO:0007669"/>
    <property type="project" value="UniProtKB-SubCell"/>
</dbReference>
<feature type="compositionally biased region" description="Gly residues" evidence="4">
    <location>
        <begin position="29"/>
        <end position="45"/>
    </location>
</feature>
<evidence type="ECO:0000313" key="6">
    <source>
        <dbReference type="Proteomes" id="UP000509626"/>
    </source>
</evidence>
<evidence type="ECO:0000313" key="5">
    <source>
        <dbReference type="EMBL" id="QLG60327.1"/>
    </source>
</evidence>
<dbReference type="Gene3D" id="3.40.190.10">
    <property type="entry name" value="Periplasmic binding protein-like II"/>
    <property type="match status" value="2"/>
</dbReference>
<name>A0A7D5L8G0_9EURY</name>
<dbReference type="PANTHER" id="PTHR30024">
    <property type="entry name" value="ALIPHATIC SULFONATES-BINDING PROTEIN-RELATED"/>
    <property type="match status" value="1"/>
</dbReference>
<proteinExistence type="inferred from homology"/>
<keyword evidence="6" id="KW-1185">Reference proteome</keyword>
<accession>A0A7D5L8G0</accession>
<evidence type="ECO:0000256" key="1">
    <source>
        <dbReference type="ARBA" id="ARBA00004418"/>
    </source>
</evidence>
<feature type="region of interest" description="Disordered" evidence="4">
    <location>
        <begin position="29"/>
        <end position="54"/>
    </location>
</feature>
<dbReference type="GeneID" id="56035906"/>
<evidence type="ECO:0000256" key="3">
    <source>
        <dbReference type="ARBA" id="ARBA00022729"/>
    </source>
</evidence>
<reference evidence="5 6" key="1">
    <citation type="submission" date="2020-06" db="EMBL/GenBank/DDBJ databases">
        <title>NJ-3-1, isolated from saline soil.</title>
        <authorList>
            <person name="Cui H.L."/>
            <person name="Shi X."/>
        </authorList>
    </citation>
    <scope>NUCLEOTIDE SEQUENCE [LARGE SCALE GENOMIC DNA]</scope>
    <source>
        <strain evidence="5 6">NJ-3-1</strain>
    </source>
</reference>
<comment type="subcellular location">
    <subcellularLocation>
        <location evidence="1">Periplasm</location>
    </subcellularLocation>
</comment>
<keyword evidence="3" id="KW-0732">Signal</keyword>
<dbReference type="EMBL" id="CP058579">
    <property type="protein sequence ID" value="QLG60327.1"/>
    <property type="molecule type" value="Genomic_DNA"/>
</dbReference>
<dbReference type="PANTHER" id="PTHR30024:SF47">
    <property type="entry name" value="TAURINE-BINDING PERIPLASMIC PROTEIN"/>
    <property type="match status" value="1"/>
</dbReference>
<dbReference type="RefSeq" id="WP_179266913.1">
    <property type="nucleotide sequence ID" value="NZ_CP058579.1"/>
</dbReference>
<evidence type="ECO:0000256" key="4">
    <source>
        <dbReference type="SAM" id="MobiDB-lite"/>
    </source>
</evidence>
<dbReference type="KEGG" id="halu:HUG12_00565"/>
<dbReference type="AlphaFoldDB" id="A0A7D5L8G0"/>